<dbReference type="OrthoDB" id="278212at2759"/>
<gene>
    <name evidence="2" type="ORF">L211DRAFT_815209</name>
</gene>
<evidence type="ECO:0000256" key="1">
    <source>
        <dbReference type="SAM" id="MobiDB-lite"/>
    </source>
</evidence>
<dbReference type="Proteomes" id="UP000267821">
    <property type="component" value="Unassembled WGS sequence"/>
</dbReference>
<dbReference type="AlphaFoldDB" id="A0A3N4L738"/>
<reference evidence="2 3" key="1">
    <citation type="journal article" date="2018" name="Nat. Ecol. Evol.">
        <title>Pezizomycetes genomes reveal the molecular basis of ectomycorrhizal truffle lifestyle.</title>
        <authorList>
            <person name="Murat C."/>
            <person name="Payen T."/>
            <person name="Noel B."/>
            <person name="Kuo A."/>
            <person name="Morin E."/>
            <person name="Chen J."/>
            <person name="Kohler A."/>
            <person name="Krizsan K."/>
            <person name="Balestrini R."/>
            <person name="Da Silva C."/>
            <person name="Montanini B."/>
            <person name="Hainaut M."/>
            <person name="Levati E."/>
            <person name="Barry K.W."/>
            <person name="Belfiori B."/>
            <person name="Cichocki N."/>
            <person name="Clum A."/>
            <person name="Dockter R.B."/>
            <person name="Fauchery L."/>
            <person name="Guy J."/>
            <person name="Iotti M."/>
            <person name="Le Tacon F."/>
            <person name="Lindquist E.A."/>
            <person name="Lipzen A."/>
            <person name="Malagnac F."/>
            <person name="Mello A."/>
            <person name="Molinier V."/>
            <person name="Miyauchi S."/>
            <person name="Poulain J."/>
            <person name="Riccioni C."/>
            <person name="Rubini A."/>
            <person name="Sitrit Y."/>
            <person name="Splivallo R."/>
            <person name="Traeger S."/>
            <person name="Wang M."/>
            <person name="Zifcakova L."/>
            <person name="Wipf D."/>
            <person name="Zambonelli A."/>
            <person name="Paolocci F."/>
            <person name="Nowrousian M."/>
            <person name="Ottonello S."/>
            <person name="Baldrian P."/>
            <person name="Spatafora J.W."/>
            <person name="Henrissat B."/>
            <person name="Nagy L.G."/>
            <person name="Aury J.M."/>
            <person name="Wincker P."/>
            <person name="Grigoriev I.V."/>
            <person name="Bonfante P."/>
            <person name="Martin F.M."/>
        </authorList>
    </citation>
    <scope>NUCLEOTIDE SEQUENCE [LARGE SCALE GENOMIC DNA]</scope>
    <source>
        <strain evidence="2 3">ATCC MYA-4762</strain>
    </source>
</reference>
<dbReference type="SUPFAM" id="SSF54529">
    <property type="entry name" value="Mitochondrial glycoprotein MAM33-like"/>
    <property type="match status" value="1"/>
</dbReference>
<dbReference type="PANTHER" id="PTHR10826">
    <property type="entry name" value="COMPLEMENT COMPONENT 1"/>
    <property type="match status" value="1"/>
</dbReference>
<dbReference type="InterPro" id="IPR003428">
    <property type="entry name" value="MAM33"/>
</dbReference>
<dbReference type="GO" id="GO:0042256">
    <property type="term" value="P:cytosolic ribosome assembly"/>
    <property type="evidence" value="ECO:0007669"/>
    <property type="project" value="TreeGrafter"/>
</dbReference>
<dbReference type="GO" id="GO:0005759">
    <property type="term" value="C:mitochondrial matrix"/>
    <property type="evidence" value="ECO:0007669"/>
    <property type="project" value="InterPro"/>
</dbReference>
<feature type="region of interest" description="Disordered" evidence="1">
    <location>
        <begin position="148"/>
        <end position="190"/>
    </location>
</feature>
<dbReference type="EMBL" id="ML121613">
    <property type="protein sequence ID" value="RPB18714.1"/>
    <property type="molecule type" value="Genomic_DNA"/>
</dbReference>
<dbReference type="STRING" id="1051890.A0A3N4L738"/>
<dbReference type="InParanoid" id="A0A3N4L738"/>
<dbReference type="InterPro" id="IPR036561">
    <property type="entry name" value="MAM33_sf"/>
</dbReference>
<protein>
    <submittedName>
        <fullName evidence="2">Mitochondrial glyco protein</fullName>
    </submittedName>
</protein>
<organism evidence="2 3">
    <name type="scientific">Terfezia boudieri ATCC MYA-4762</name>
    <dbReference type="NCBI Taxonomy" id="1051890"/>
    <lineage>
        <taxon>Eukaryota</taxon>
        <taxon>Fungi</taxon>
        <taxon>Dikarya</taxon>
        <taxon>Ascomycota</taxon>
        <taxon>Pezizomycotina</taxon>
        <taxon>Pezizomycetes</taxon>
        <taxon>Pezizales</taxon>
        <taxon>Pezizaceae</taxon>
        <taxon>Terfezia</taxon>
    </lineage>
</organism>
<proteinExistence type="predicted"/>
<feature type="compositionally biased region" description="Acidic residues" evidence="1">
    <location>
        <begin position="171"/>
        <end position="184"/>
    </location>
</feature>
<dbReference type="Pfam" id="PF02330">
    <property type="entry name" value="MAM33"/>
    <property type="match status" value="1"/>
</dbReference>
<name>A0A3N4L738_9PEZI</name>
<dbReference type="PANTHER" id="PTHR10826:SF1">
    <property type="entry name" value="COMPLEMENT COMPONENT 1 Q SUBCOMPONENT-BINDING PROTEIN, MITOCHONDRIAL"/>
    <property type="match status" value="1"/>
</dbReference>
<keyword evidence="3" id="KW-1185">Reference proteome</keyword>
<accession>A0A3N4L738</accession>
<dbReference type="FunCoup" id="A0A3N4L738">
    <property type="interactions" value="455"/>
</dbReference>
<evidence type="ECO:0000313" key="2">
    <source>
        <dbReference type="EMBL" id="RPB18714.1"/>
    </source>
</evidence>
<sequence length="303" mass="34198">MFAARTFGRFASRATPLVRLSVRSISTRTPRLANFVTPKLCIPSFRGVSRFSTSMGRFADEGSVDTELIAKLDAELELEKEMKGFEEMPESVKSFLESGTFKLNDNPGHEEVELVRKFGDETIRIEFSISDLNLMNNELDDGAIYEDESTDAPEATQSGSKSGKDSRTSTEQDEDEEYMEEDNVPEPSFPAHLSISIEKPIGGALKISGLAQDGMIILQNVIYHPNPKLLKFKSAENDYQSEGLYAGPEFANLDEDLQVLFERYLDERGINTALALFVPDYIEYKEQKEYLRWLENVKKFIAV</sequence>
<evidence type="ECO:0000313" key="3">
    <source>
        <dbReference type="Proteomes" id="UP000267821"/>
    </source>
</evidence>
<dbReference type="Gene3D" id="3.10.280.10">
    <property type="entry name" value="Mitochondrial glycoprotein"/>
    <property type="match status" value="1"/>
</dbReference>